<comment type="caution">
    <text evidence="2">The sequence shown here is derived from an EMBL/GenBank/DDBJ whole genome shotgun (WGS) entry which is preliminary data.</text>
</comment>
<feature type="compositionally biased region" description="Basic and acidic residues" evidence="1">
    <location>
        <begin position="199"/>
        <end position="219"/>
    </location>
</feature>
<evidence type="ECO:0000313" key="2">
    <source>
        <dbReference type="EMBL" id="KAF8765786.1"/>
    </source>
</evidence>
<accession>A0A835FPB6</accession>
<protein>
    <submittedName>
        <fullName evidence="2">Uncharacterized protein</fullName>
    </submittedName>
</protein>
<keyword evidence="3" id="KW-1185">Reference proteome</keyword>
<reference evidence="2" key="1">
    <citation type="submission" date="2020-07" db="EMBL/GenBank/DDBJ databases">
        <title>Genome sequence and genetic diversity analysis of an under-domesticated orphan crop, white fonio (Digitaria exilis).</title>
        <authorList>
            <person name="Bennetzen J.L."/>
            <person name="Chen S."/>
            <person name="Ma X."/>
            <person name="Wang X."/>
            <person name="Yssel A.E.J."/>
            <person name="Chaluvadi S.R."/>
            <person name="Johnson M."/>
            <person name="Gangashetty P."/>
            <person name="Hamidou F."/>
            <person name="Sanogo M.D."/>
            <person name="Zwaenepoel A."/>
            <person name="Wallace J."/>
            <person name="Van De Peer Y."/>
            <person name="Van Deynze A."/>
        </authorList>
    </citation>
    <scope>NUCLEOTIDE SEQUENCE</scope>
    <source>
        <tissue evidence="2">Leaves</tissue>
    </source>
</reference>
<dbReference type="AlphaFoldDB" id="A0A835FPB6"/>
<evidence type="ECO:0000313" key="3">
    <source>
        <dbReference type="Proteomes" id="UP000636709"/>
    </source>
</evidence>
<feature type="compositionally biased region" description="Low complexity" evidence="1">
    <location>
        <begin position="73"/>
        <end position="86"/>
    </location>
</feature>
<dbReference type="Proteomes" id="UP000636709">
    <property type="component" value="Unassembled WGS sequence"/>
</dbReference>
<feature type="region of interest" description="Disordered" evidence="1">
    <location>
        <begin position="134"/>
        <end position="219"/>
    </location>
</feature>
<feature type="region of interest" description="Disordered" evidence="1">
    <location>
        <begin position="23"/>
        <end position="86"/>
    </location>
</feature>
<sequence length="219" mass="22940">MVDGLQANRRVRRRGCYDEEAAAAGRTSACGLQSAEKKSFRSRRDRTPGSSLPLALGLGSSEQSPPGHTQHHAAAGAVFGPSSSAPAAASTSAAALSHRLDLLPVLLSPPRIALATASRLPCFLRLPCFPPPRCSSPPSSPLPDEEEDADAAAPGEEARLGFLRRRSAFPSSPPPPAPLGRLSPPAYMQPPRTVGAAATDDRSRASPRSIDRSTNRPID</sequence>
<gene>
    <name evidence="2" type="ORF">HU200_008295</name>
</gene>
<evidence type="ECO:0000256" key="1">
    <source>
        <dbReference type="SAM" id="MobiDB-lite"/>
    </source>
</evidence>
<dbReference type="EMBL" id="JACEFO010000544">
    <property type="protein sequence ID" value="KAF8765786.1"/>
    <property type="molecule type" value="Genomic_DNA"/>
</dbReference>
<proteinExistence type="predicted"/>
<name>A0A835FPB6_9POAL</name>
<organism evidence="2 3">
    <name type="scientific">Digitaria exilis</name>
    <dbReference type="NCBI Taxonomy" id="1010633"/>
    <lineage>
        <taxon>Eukaryota</taxon>
        <taxon>Viridiplantae</taxon>
        <taxon>Streptophyta</taxon>
        <taxon>Embryophyta</taxon>
        <taxon>Tracheophyta</taxon>
        <taxon>Spermatophyta</taxon>
        <taxon>Magnoliopsida</taxon>
        <taxon>Liliopsida</taxon>
        <taxon>Poales</taxon>
        <taxon>Poaceae</taxon>
        <taxon>PACMAD clade</taxon>
        <taxon>Panicoideae</taxon>
        <taxon>Panicodae</taxon>
        <taxon>Paniceae</taxon>
        <taxon>Anthephorinae</taxon>
        <taxon>Digitaria</taxon>
    </lineage>
</organism>
<feature type="compositionally biased region" description="Low complexity" evidence="1">
    <location>
        <begin position="48"/>
        <end position="61"/>
    </location>
</feature>